<protein>
    <recommendedName>
        <fullName evidence="3">DNA primase</fullName>
    </recommendedName>
</protein>
<gene>
    <name evidence="1" type="ORF">HAHE_03210</name>
</gene>
<dbReference type="RefSeq" id="WP_338687998.1">
    <property type="nucleotide sequence ID" value="NZ_AP024702.1"/>
</dbReference>
<dbReference type="Proteomes" id="UP001374893">
    <property type="component" value="Chromosome"/>
</dbReference>
<proteinExistence type="predicted"/>
<organism evidence="1 2">
    <name type="scientific">Haloferula helveola</name>
    <dbReference type="NCBI Taxonomy" id="490095"/>
    <lineage>
        <taxon>Bacteria</taxon>
        <taxon>Pseudomonadati</taxon>
        <taxon>Verrucomicrobiota</taxon>
        <taxon>Verrucomicrobiia</taxon>
        <taxon>Verrucomicrobiales</taxon>
        <taxon>Verrucomicrobiaceae</taxon>
        <taxon>Haloferula</taxon>
    </lineage>
</organism>
<reference evidence="1 2" key="1">
    <citation type="submission" date="2021-06" db="EMBL/GenBank/DDBJ databases">
        <title>Complete genome of Haloferula helveola possessing various polysaccharide degrading enzymes.</title>
        <authorList>
            <person name="Takami H."/>
            <person name="Huang C."/>
            <person name="Hamasaki K."/>
        </authorList>
    </citation>
    <scope>NUCLEOTIDE SEQUENCE [LARGE SCALE GENOMIC DNA]</scope>
    <source>
        <strain evidence="1 2">CN-1</strain>
    </source>
</reference>
<keyword evidence="2" id="KW-1185">Reference proteome</keyword>
<evidence type="ECO:0000313" key="1">
    <source>
        <dbReference type="EMBL" id="BCX46413.1"/>
    </source>
</evidence>
<dbReference type="EMBL" id="AP024702">
    <property type="protein sequence ID" value="BCX46413.1"/>
    <property type="molecule type" value="Genomic_DNA"/>
</dbReference>
<name>A0ABM7R700_9BACT</name>
<accession>A0ABM7R700</accession>
<evidence type="ECO:0000313" key="2">
    <source>
        <dbReference type="Proteomes" id="UP001374893"/>
    </source>
</evidence>
<evidence type="ECO:0008006" key="3">
    <source>
        <dbReference type="Google" id="ProtNLM"/>
    </source>
</evidence>
<sequence length="322" mass="35876">MPLDLALLEKVRHHPSGKITARCPACAEDGGDRTGNHLAVFTDERFACAACPGDGEHRQRIHTIAGIKADFQPDPTQRRQYHARRATARRHKLEADRLADTARKYRQELVECYAWKLPDLWDDSPQRIDCDRVGTCPRHFLATLLPPHSILWTGEVHHSGKPEHAAHWRTCDEWLHAGDPIGPMTTPATWKTGIHSRSGDNVASAPFTVLDFDGFDGIKPRTGDEHRAHLRASLALTRWLREFLHWQLAAILHTGGKSLHVWFHNPGPIALDSLRHTSAPLGIDAGLIGRPEHPCRLPGQIHAGTGRSSRVLWLQNPASAAP</sequence>